<keyword evidence="3" id="KW-1185">Reference proteome</keyword>
<evidence type="ECO:0000313" key="2">
    <source>
        <dbReference type="EMBL" id="CAK0865831.1"/>
    </source>
</evidence>
<evidence type="ECO:0000256" key="1">
    <source>
        <dbReference type="SAM" id="MobiDB-lite"/>
    </source>
</evidence>
<proteinExistence type="predicted"/>
<feature type="region of interest" description="Disordered" evidence="1">
    <location>
        <begin position="307"/>
        <end position="335"/>
    </location>
</feature>
<dbReference type="Pfam" id="PF13385">
    <property type="entry name" value="Laminin_G_3"/>
    <property type="match status" value="1"/>
</dbReference>
<organism evidence="2 3">
    <name type="scientific">Prorocentrum cordatum</name>
    <dbReference type="NCBI Taxonomy" id="2364126"/>
    <lineage>
        <taxon>Eukaryota</taxon>
        <taxon>Sar</taxon>
        <taxon>Alveolata</taxon>
        <taxon>Dinophyceae</taxon>
        <taxon>Prorocentrales</taxon>
        <taxon>Prorocentraceae</taxon>
        <taxon>Prorocentrum</taxon>
    </lineage>
</organism>
<reference evidence="2" key="1">
    <citation type="submission" date="2023-10" db="EMBL/GenBank/DDBJ databases">
        <authorList>
            <person name="Chen Y."/>
            <person name="Shah S."/>
            <person name="Dougan E. K."/>
            <person name="Thang M."/>
            <person name="Chan C."/>
        </authorList>
    </citation>
    <scope>NUCLEOTIDE SEQUENCE [LARGE SCALE GENOMIC DNA]</scope>
</reference>
<sequence>MSPWRPSCGLPPLPPSPQYGTSSGGGGRATPRQAWRSTHRHGCHYNDRDRHVTVAPPRGPHFFPPHNGRYGGIVNTIFGAHAMQFQDACAAMAGDTADDCAGLAVSTLKVVASSEVSTAPLSFAEPLVEHSDSFTGETPINLSPELVCLLGGEFSFMCTARMDGVGPWSRIFDFSLEADEDSITAGAIALTQDFHFTVFRGKKPISVRVNGLFKLEEEFTVLCTVSAAGHMKVFKDGVLVGERTDGMAPLRVDRPRMMVGGHYLFKNQYFRGSLKDVKVWNQEVPWEARSASRVVVHALGTVFSEPVETSPSSELDGKLRGALDAVDPTSEDAKA</sequence>
<name>A0ABN9UZS4_9DINO</name>
<gene>
    <name evidence="2" type="ORF">PCOR1329_LOCUS53252</name>
</gene>
<dbReference type="Proteomes" id="UP001189429">
    <property type="component" value="Unassembled WGS sequence"/>
</dbReference>
<dbReference type="Gene3D" id="2.60.120.200">
    <property type="match status" value="1"/>
</dbReference>
<dbReference type="SUPFAM" id="SSF49899">
    <property type="entry name" value="Concanavalin A-like lectins/glucanases"/>
    <property type="match status" value="1"/>
</dbReference>
<comment type="caution">
    <text evidence="2">The sequence shown here is derived from an EMBL/GenBank/DDBJ whole genome shotgun (WGS) entry which is preliminary data.</text>
</comment>
<dbReference type="InterPro" id="IPR013320">
    <property type="entry name" value="ConA-like_dom_sf"/>
</dbReference>
<dbReference type="EMBL" id="CAUYUJ010016491">
    <property type="protein sequence ID" value="CAK0865831.1"/>
    <property type="molecule type" value="Genomic_DNA"/>
</dbReference>
<evidence type="ECO:0000313" key="3">
    <source>
        <dbReference type="Proteomes" id="UP001189429"/>
    </source>
</evidence>
<feature type="region of interest" description="Disordered" evidence="1">
    <location>
        <begin position="1"/>
        <end position="51"/>
    </location>
</feature>
<protein>
    <submittedName>
        <fullName evidence="2">Uncharacterized protein</fullName>
    </submittedName>
</protein>
<accession>A0ABN9UZS4</accession>